<dbReference type="InterPro" id="IPR011990">
    <property type="entry name" value="TPR-like_helical_dom_sf"/>
</dbReference>
<evidence type="ECO:0000256" key="3">
    <source>
        <dbReference type="ARBA" id="ARBA00019387"/>
    </source>
</evidence>
<proteinExistence type="inferred from homology"/>
<dbReference type="EMBL" id="CAMPGE010005298">
    <property type="protein sequence ID" value="CAI2364150.1"/>
    <property type="molecule type" value="Genomic_DNA"/>
</dbReference>
<evidence type="ECO:0000313" key="9">
    <source>
        <dbReference type="Proteomes" id="UP001295684"/>
    </source>
</evidence>
<dbReference type="AlphaFoldDB" id="A0AAD1U879"/>
<protein>
    <recommendedName>
        <fullName evidence="3">Intraflagellar transport protein 56</fullName>
    </recommendedName>
</protein>
<comment type="caution">
    <text evidence="8">The sequence shown here is derived from an EMBL/GenBank/DDBJ whole genome shotgun (WGS) entry which is preliminary data.</text>
</comment>
<keyword evidence="4" id="KW-0677">Repeat</keyword>
<evidence type="ECO:0000313" key="8">
    <source>
        <dbReference type="EMBL" id="CAI2364150.1"/>
    </source>
</evidence>
<dbReference type="Pfam" id="PF13432">
    <property type="entry name" value="TPR_16"/>
    <property type="match status" value="1"/>
</dbReference>
<sequence>MIRPGSAVKRKQQQAKTSAPQPKSKEIKMPEAKDYLKDRDYIGAITLLDCERKYSKKHDLKTLLSLAYACFHNGDYKKAIDTYDELMRGHDYDKNFHLYKACCLYAECKYKEAKKECEKAGDNVDGGLFIRLMFHLSHKLGEETQIMNYHQQLTSSIRDELCIAALHYLRNHYEEATEIYKKLLLENRDFHALNAYVALCYYKLDYYDVSLEILAVYLGINQNSIIGVNLKACNHYQLYNGKAAEAELKVLQNSSTSGDVFQDSDLLRHNLVVFRGGENALQVLPPLVDIIPEARLNLVIYHLKNEEVNEAFKLVKDMEPVVPKEYIIKAVVHSVIGQGDESKEHLGIAQKLFQLVGGSATECDTIPGRQCMASCFFLLKQFDDVLVYLKSIKSYFLNDDDFNWNFGIASASAGEYKAAEEALLQVQKYREDYTYLSWLSRCYIMNGKPQHAWEIYINMETSNESLSLLNLIANDCYKMGQFYYSVKAFDVLERLDPDPEFWDGKRGAAIGLFQLVVAGQETREKLIEVISMLRNTSNPQVEFFINVMKKWGEDNGFSF</sequence>
<dbReference type="InterPro" id="IPR019734">
    <property type="entry name" value="TPR_rpt"/>
</dbReference>
<dbReference type="PANTHER" id="PTHR14781">
    <property type="entry name" value="INTRAFLAGELLAR TRANSPORT PROTEIN 56"/>
    <property type="match status" value="1"/>
</dbReference>
<accession>A0AAD1U879</accession>
<evidence type="ECO:0000256" key="2">
    <source>
        <dbReference type="ARBA" id="ARBA00007834"/>
    </source>
</evidence>
<name>A0AAD1U879_EUPCR</name>
<keyword evidence="5" id="KW-0802">TPR repeat</keyword>
<dbReference type="GO" id="GO:0035720">
    <property type="term" value="P:intraciliary anterograde transport"/>
    <property type="evidence" value="ECO:0007669"/>
    <property type="project" value="TreeGrafter"/>
</dbReference>
<evidence type="ECO:0000256" key="4">
    <source>
        <dbReference type="ARBA" id="ARBA00022737"/>
    </source>
</evidence>
<evidence type="ECO:0000256" key="1">
    <source>
        <dbReference type="ARBA" id="ARBA00004138"/>
    </source>
</evidence>
<dbReference type="GO" id="GO:0036064">
    <property type="term" value="C:ciliary basal body"/>
    <property type="evidence" value="ECO:0007669"/>
    <property type="project" value="TreeGrafter"/>
</dbReference>
<evidence type="ECO:0000256" key="5">
    <source>
        <dbReference type="ARBA" id="ARBA00022803"/>
    </source>
</evidence>
<reference evidence="8" key="1">
    <citation type="submission" date="2023-07" db="EMBL/GenBank/DDBJ databases">
        <authorList>
            <consortium name="AG Swart"/>
            <person name="Singh M."/>
            <person name="Singh A."/>
            <person name="Seah K."/>
            <person name="Emmerich C."/>
        </authorList>
    </citation>
    <scope>NUCLEOTIDE SEQUENCE</scope>
    <source>
        <strain evidence="8">DP1</strain>
    </source>
</reference>
<dbReference type="SUPFAM" id="SSF48452">
    <property type="entry name" value="TPR-like"/>
    <property type="match status" value="3"/>
</dbReference>
<dbReference type="Proteomes" id="UP001295684">
    <property type="component" value="Unassembled WGS sequence"/>
</dbReference>
<dbReference type="GO" id="GO:0035735">
    <property type="term" value="P:intraciliary transport involved in cilium assembly"/>
    <property type="evidence" value="ECO:0007669"/>
    <property type="project" value="TreeGrafter"/>
</dbReference>
<dbReference type="Gene3D" id="1.25.40.10">
    <property type="entry name" value="Tetratricopeptide repeat domain"/>
    <property type="match status" value="3"/>
</dbReference>
<comment type="similarity">
    <text evidence="2">Belongs to the IFT56 family.</text>
</comment>
<dbReference type="GO" id="GO:0097546">
    <property type="term" value="C:ciliary base"/>
    <property type="evidence" value="ECO:0007669"/>
    <property type="project" value="TreeGrafter"/>
</dbReference>
<dbReference type="GO" id="GO:0030992">
    <property type="term" value="C:intraciliary transport particle B"/>
    <property type="evidence" value="ECO:0007669"/>
    <property type="project" value="TreeGrafter"/>
</dbReference>
<dbReference type="InterPro" id="IPR030511">
    <property type="entry name" value="TTC26"/>
</dbReference>
<evidence type="ECO:0000256" key="7">
    <source>
        <dbReference type="SAM" id="MobiDB-lite"/>
    </source>
</evidence>
<gene>
    <name evidence="8" type="ORF">ECRASSUSDP1_LOCUS5492</name>
</gene>
<feature type="region of interest" description="Disordered" evidence="7">
    <location>
        <begin position="1"/>
        <end position="28"/>
    </location>
</feature>
<organism evidence="8 9">
    <name type="scientific">Euplotes crassus</name>
    <dbReference type="NCBI Taxonomy" id="5936"/>
    <lineage>
        <taxon>Eukaryota</taxon>
        <taxon>Sar</taxon>
        <taxon>Alveolata</taxon>
        <taxon>Ciliophora</taxon>
        <taxon>Intramacronucleata</taxon>
        <taxon>Spirotrichea</taxon>
        <taxon>Hypotrichia</taxon>
        <taxon>Euplotida</taxon>
        <taxon>Euplotidae</taxon>
        <taxon>Moneuplotes</taxon>
    </lineage>
</organism>
<dbReference type="GO" id="GO:0120170">
    <property type="term" value="F:intraciliary transport particle B binding"/>
    <property type="evidence" value="ECO:0007669"/>
    <property type="project" value="TreeGrafter"/>
</dbReference>
<dbReference type="SMART" id="SM00028">
    <property type="entry name" value="TPR"/>
    <property type="match status" value="4"/>
</dbReference>
<dbReference type="PANTHER" id="PTHR14781:SF0">
    <property type="entry name" value="INTRAFLAGELLAR TRANSPORT PROTEIN 56"/>
    <property type="match status" value="1"/>
</dbReference>
<evidence type="ECO:0000256" key="6">
    <source>
        <dbReference type="ARBA" id="ARBA00023273"/>
    </source>
</evidence>
<keyword evidence="9" id="KW-1185">Reference proteome</keyword>
<keyword evidence="6" id="KW-0966">Cell projection</keyword>
<comment type="subcellular location">
    <subcellularLocation>
        <location evidence="1">Cell projection</location>
        <location evidence="1">Cilium</location>
    </subcellularLocation>
</comment>